<reference evidence="2 5" key="3">
    <citation type="journal article" date="2018" name="Nat. Biotechnol.">
        <title>A standardized bacterial taxonomy based on genome phylogeny substantially revises the tree of life.</title>
        <authorList>
            <person name="Parks D.H."/>
            <person name="Chuvochina M."/>
            <person name="Waite D.W."/>
            <person name="Rinke C."/>
            <person name="Skarshewski A."/>
            <person name="Chaumeil P.A."/>
            <person name="Hugenholtz P."/>
        </authorList>
    </citation>
    <scope>NUCLEOTIDE SEQUENCE [LARGE SCALE GENOMIC DNA]</scope>
    <source>
        <strain evidence="2">UBA9905</strain>
    </source>
</reference>
<sequence length="390" mass="43391">MKFGSHSIALYNNKEAFRIALDSILSEGLSNNVKILYLGAESEFSILKKILLDRESSIDELLEAKSLELTETTQSYLRQGTFDPNRPIMFLEKAVLNALREGFKGLCVAGIGTPILESGARLERLLEYEASVNDLVVEFPLAATCLYDTARMDRKNVLEISRLHPYVLRMGEFSMNEDYYSAPDRAIEFDIASRLDICRGTADSLLQMFKIKSIYVEAHEDNVSRLAVAIADEMSLDSFTKSCIEMAGKIHDIGMISLFLDMISRPGPLQSFELKLLHEHPRTGFELSKGVPFPGKVSNAILHHHERMDGSGYPNGLTGSEISLEGCILAVSEVVSAISFYRPYRATHGVKFALDEIVKNSGSLYHTDVVESCLAVFKNGFAFAENSTNF</sequence>
<organism evidence="3 4">
    <name type="scientific">Mesotoga infera</name>
    <dbReference type="NCBI Taxonomy" id="1236046"/>
    <lineage>
        <taxon>Bacteria</taxon>
        <taxon>Thermotogati</taxon>
        <taxon>Thermotogota</taxon>
        <taxon>Thermotogae</taxon>
        <taxon>Kosmotogales</taxon>
        <taxon>Kosmotogaceae</taxon>
        <taxon>Mesotoga</taxon>
    </lineage>
</organism>
<proteinExistence type="predicted"/>
<reference evidence="4" key="2">
    <citation type="journal article" date="2015" name="MBio">
        <title>Genome-Resolved Metagenomic Analysis Reveals Roles for Candidate Phyla and Other Microbial Community Members in Biogeochemical Transformations in Oil Reservoirs.</title>
        <authorList>
            <person name="Hu P."/>
            <person name="Tom L."/>
            <person name="Singh A."/>
            <person name="Thomas B.C."/>
            <person name="Baker B.J."/>
            <person name="Piceno Y.M."/>
            <person name="Andersen G.L."/>
            <person name="Banfield J.F."/>
        </authorList>
    </citation>
    <scope>NUCLEOTIDE SEQUENCE [LARGE SCALE GENOMIC DNA]</scope>
</reference>
<comment type="caution">
    <text evidence="3">The sequence shown here is derived from an EMBL/GenBank/DDBJ whole genome shotgun (WGS) entry which is preliminary data.</text>
</comment>
<evidence type="ECO:0000313" key="2">
    <source>
        <dbReference type="EMBL" id="HCO70646.1"/>
    </source>
</evidence>
<dbReference type="EMBL" id="LGGH01000061">
    <property type="protein sequence ID" value="KUK67861.1"/>
    <property type="molecule type" value="Genomic_DNA"/>
</dbReference>
<dbReference type="InterPro" id="IPR003607">
    <property type="entry name" value="HD/PDEase_dom"/>
</dbReference>
<dbReference type="Proteomes" id="UP000264215">
    <property type="component" value="Unassembled WGS sequence"/>
</dbReference>
<dbReference type="Pfam" id="PF14417">
    <property type="entry name" value="MEDS"/>
    <property type="match status" value="1"/>
</dbReference>
<dbReference type="EMBL" id="DQBS01000195">
    <property type="protein sequence ID" value="HCO70646.1"/>
    <property type="molecule type" value="Genomic_DNA"/>
</dbReference>
<feature type="domain" description="HD-GYP" evidence="1">
    <location>
        <begin position="194"/>
        <end position="389"/>
    </location>
</feature>
<dbReference type="SUPFAM" id="SSF109604">
    <property type="entry name" value="HD-domain/PDEase-like"/>
    <property type="match status" value="1"/>
</dbReference>
<evidence type="ECO:0000313" key="4">
    <source>
        <dbReference type="Proteomes" id="UP000054260"/>
    </source>
</evidence>
<name>A0A101H039_9BACT</name>
<dbReference type="PANTHER" id="PTHR43155">
    <property type="entry name" value="CYCLIC DI-GMP PHOSPHODIESTERASE PA4108-RELATED"/>
    <property type="match status" value="1"/>
</dbReference>
<evidence type="ECO:0000313" key="5">
    <source>
        <dbReference type="Proteomes" id="UP000264215"/>
    </source>
</evidence>
<dbReference type="Proteomes" id="UP000054260">
    <property type="component" value="Unassembled WGS sequence"/>
</dbReference>
<dbReference type="PATRIC" id="fig|1236046.6.peg.668"/>
<evidence type="ECO:0000259" key="1">
    <source>
        <dbReference type="PROSITE" id="PS51832"/>
    </source>
</evidence>
<dbReference type="Gene3D" id="1.10.3210.10">
    <property type="entry name" value="Hypothetical protein af1432"/>
    <property type="match status" value="1"/>
</dbReference>
<dbReference type="PROSITE" id="PS51832">
    <property type="entry name" value="HD_GYP"/>
    <property type="match status" value="1"/>
</dbReference>
<dbReference type="AlphaFoldDB" id="A0A101H039"/>
<dbReference type="InterPro" id="IPR037522">
    <property type="entry name" value="HD_GYP_dom"/>
</dbReference>
<accession>A0A101H039</accession>
<gene>
    <name evidence="2" type="ORF">DIT26_08780</name>
    <name evidence="3" type="ORF">XD86_0546</name>
</gene>
<protein>
    <submittedName>
        <fullName evidence="2">Diguanylate cyclase</fullName>
    </submittedName>
    <submittedName>
        <fullName evidence="3">HD-GYP domain-containing protein</fullName>
    </submittedName>
</protein>
<dbReference type="CDD" id="cd00077">
    <property type="entry name" value="HDc"/>
    <property type="match status" value="1"/>
</dbReference>
<dbReference type="PANTHER" id="PTHR43155:SF2">
    <property type="entry name" value="CYCLIC DI-GMP PHOSPHODIESTERASE PA4108"/>
    <property type="match status" value="1"/>
</dbReference>
<reference evidence="3" key="1">
    <citation type="journal article" date="2015" name="MBio">
        <title>Genome-resolved metagenomic analysis reveals roles for candidate phyla and other microbial community members in biogeochemical transformations in oil reservoirs.</title>
        <authorList>
            <person name="Hu P."/>
            <person name="Tom L."/>
            <person name="Singh A."/>
            <person name="Thomas B.C."/>
            <person name="Baker B.J."/>
            <person name="Piceno Y.M."/>
            <person name="Andersen G.L."/>
            <person name="Banfield J.F."/>
        </authorList>
    </citation>
    <scope>NUCLEOTIDE SEQUENCE [LARGE SCALE GENOMIC DNA]</scope>
    <source>
        <strain evidence="3">46_47</strain>
    </source>
</reference>
<evidence type="ECO:0000313" key="3">
    <source>
        <dbReference type="EMBL" id="KUK67861.1"/>
    </source>
</evidence>
<dbReference type="InterPro" id="IPR025847">
    <property type="entry name" value="MEDS_domain"/>
</dbReference>
<dbReference type="Pfam" id="PF13487">
    <property type="entry name" value="HD_5"/>
    <property type="match status" value="1"/>
</dbReference>